<gene>
    <name evidence="1" type="ORF">GKC30_13695</name>
</gene>
<evidence type="ECO:0000313" key="1">
    <source>
        <dbReference type="EMBL" id="MUM78689.1"/>
    </source>
</evidence>
<proteinExistence type="predicted"/>
<name>A0A7K1KRH1_9BACT</name>
<comment type="caution">
    <text evidence="1">The sequence shown here is derived from an EMBL/GenBank/DDBJ whole genome shotgun (WGS) entry which is preliminary data.</text>
</comment>
<reference evidence="1 2" key="1">
    <citation type="submission" date="2019-11" db="EMBL/GenBank/DDBJ databases">
        <title>Pseudodesulfovibrio alkaliphilus, sp. nov., an alkaliphilic sulfate-reducing bacteria from mud volcano of Taman peninsula, Russia.</title>
        <authorList>
            <person name="Frolova A."/>
            <person name="Merkel A.Y."/>
            <person name="Slobodkin A.I."/>
        </authorList>
    </citation>
    <scope>NUCLEOTIDE SEQUENCE [LARGE SCALE GENOMIC DNA]</scope>
    <source>
        <strain evidence="1 2">F-1</strain>
    </source>
</reference>
<protein>
    <submittedName>
        <fullName evidence="1">Uncharacterized protein</fullName>
    </submittedName>
</protein>
<accession>A0A7K1KRH1</accession>
<evidence type="ECO:0000313" key="2">
    <source>
        <dbReference type="Proteomes" id="UP000461162"/>
    </source>
</evidence>
<sequence>MRMQWEIRKRRGYHRPVLTYSIELESFEIDLAVPQVVLEKAVVKPPSAWRSYCHPGQDERAGTLPGWHRLMTPSHVMKTFGETLTLPWRGPGTNFSDVDEAFARLRRDFETVLTAAYDSAPLDIVSELDLTDATRKHIAKGVVSARFLAAAGF</sequence>
<organism evidence="1 2">
    <name type="scientific">Pseudodesulfovibrio alkaliphilus</name>
    <dbReference type="NCBI Taxonomy" id="2661613"/>
    <lineage>
        <taxon>Bacteria</taxon>
        <taxon>Pseudomonadati</taxon>
        <taxon>Thermodesulfobacteriota</taxon>
        <taxon>Desulfovibrionia</taxon>
        <taxon>Desulfovibrionales</taxon>
        <taxon>Desulfovibrionaceae</taxon>
    </lineage>
</organism>
<dbReference type="AlphaFoldDB" id="A0A7K1KRH1"/>
<dbReference type="EMBL" id="WODC01000011">
    <property type="protein sequence ID" value="MUM78689.1"/>
    <property type="molecule type" value="Genomic_DNA"/>
</dbReference>
<keyword evidence="2" id="KW-1185">Reference proteome</keyword>
<dbReference type="RefSeq" id="WP_155935542.1">
    <property type="nucleotide sequence ID" value="NZ_WODC01000011.1"/>
</dbReference>
<dbReference type="Proteomes" id="UP000461162">
    <property type="component" value="Unassembled WGS sequence"/>
</dbReference>